<feature type="region of interest" description="Disordered" evidence="1">
    <location>
        <begin position="980"/>
        <end position="1003"/>
    </location>
</feature>
<dbReference type="OrthoDB" id="3439512at2759"/>
<organism evidence="2 3">
    <name type="scientific">Fusarium vanettenii (strain ATCC MYA-4622 / CBS 123669 / FGSC 9596 / NRRL 45880 / 77-13-4)</name>
    <name type="common">Fusarium solani subsp. pisi</name>
    <dbReference type="NCBI Taxonomy" id="660122"/>
    <lineage>
        <taxon>Eukaryota</taxon>
        <taxon>Fungi</taxon>
        <taxon>Dikarya</taxon>
        <taxon>Ascomycota</taxon>
        <taxon>Pezizomycotina</taxon>
        <taxon>Sordariomycetes</taxon>
        <taxon>Hypocreomycetidae</taxon>
        <taxon>Hypocreales</taxon>
        <taxon>Nectriaceae</taxon>
        <taxon>Fusarium</taxon>
        <taxon>Fusarium solani species complex</taxon>
        <taxon>Fusarium vanettenii</taxon>
    </lineage>
</organism>
<name>C7YHJ0_FUSV7</name>
<dbReference type="OMA" id="EPEIPWF"/>
<sequence length="1095" mass="120897">MAGFIEFYISCNPPLLPEGVSLVMTDLQDSLGPSKVLEILYDPQVPWFKVIAYAEYQAEILRWMQSRLEQLLEEETGSIDQDDDQDDDLDIGRSKVHPDVEILTDKPHIISWPVYSEGLEARVGKYDIFRFPQHIQELPHKTIWRGLEGVEGATISDLTSKFDILWPALDSKASLRKLEEAGNLQVTYNCTETLAYIGTESDTQSLETAVRKLDTLLSFMDAPFTKESHLILAEAARPFRVSYRCLTHTGLSNLTYMDPTVTFGADEERKLIEGAASLRVVTADVRGRLSLGPTVYPLEHKSAKDPKLGFSPFAHYEYKNRRPNTSASTETRSIHQTRRQQQVLKKPAQPSPHTAKTPKETIRISKRFVNIENDGGESEILSSATGKNKVQKETGLEGILFSGLQGNSWQGSRSPLPTETSVENWIDGIPLNGSLELIPGLSEGNEVQHDTTPDMTASVTTLPGGALLDLGPEDVQAGLEQTPKNSETQHLELLNFEGTVPSRLSVGAQTPKLRPGDNSIPNLLDSESPVKITHGMFAPVDPFTLAVETGSHQSGSTCENQKALPPGESLMDYLDCRVHTPALMDSLDRYKQNSQSGKENKSTAGHSSSVVFGKQGDATKEFFQTMRQKAASRPTWANIASKKKTTEGENEEAPFGPNVRVSTVPAIPKPTGSEKENHPLANATESQAFVKNEPPSQNDGPSRGMSLGLATVSRDISPPASALRAVPGMDPVTPDFMEGIEVVAKAEAKLQELVRILQVTPGLIRLEAKFGRVCFKNQPPSLVNIGQGPAWTSESVLDRLNSNERESQGTVGFYTILTTNGTEADLLSQLTAGKTSWMLSEKQVYYEIVCKSHDGAAPLVVKVNALTFEYECLPATQELSHLYVHCARRAWDVKFAISRVDLGAVPEAFKLFAQSLVHSMSITTRDTGEIEIEAEQEGRLGWQIERINIRHLAKYRNASKGRSRLTITMTRIVKKFSNTSNKHKSKFRGQTVPATSPGKGSPTQWFEAHISSTRAEELFKENLGLVFGERTHWTAEKLMEDGVLSALCEPALRMVTKMDHIGESNSTSQGFRTTRGQAYGTIDSTRDGKQDYQFW</sequence>
<dbReference type="EMBL" id="GG698896">
    <property type="protein sequence ID" value="EEU48648.1"/>
    <property type="molecule type" value="Genomic_DNA"/>
</dbReference>
<reference evidence="2 3" key="1">
    <citation type="journal article" date="2009" name="PLoS Genet.">
        <title>The genome of Nectria haematococca: contribution of supernumerary chromosomes to gene expansion.</title>
        <authorList>
            <person name="Coleman J.J."/>
            <person name="Rounsley S.D."/>
            <person name="Rodriguez-Carres M."/>
            <person name="Kuo A."/>
            <person name="Wasmann C.C."/>
            <person name="Grimwood J."/>
            <person name="Schmutz J."/>
            <person name="Taga M."/>
            <person name="White G.J."/>
            <person name="Zhou S."/>
            <person name="Schwartz D.C."/>
            <person name="Freitag M."/>
            <person name="Ma L.J."/>
            <person name="Danchin E.G."/>
            <person name="Henrissat B."/>
            <person name="Coutinho P.M."/>
            <person name="Nelson D.R."/>
            <person name="Straney D."/>
            <person name="Napoli C.A."/>
            <person name="Barker B.M."/>
            <person name="Gribskov M."/>
            <person name="Rep M."/>
            <person name="Kroken S."/>
            <person name="Molnar I."/>
            <person name="Rensing C."/>
            <person name="Kennell J.C."/>
            <person name="Zamora J."/>
            <person name="Farman M.L."/>
            <person name="Selker E.U."/>
            <person name="Salamov A."/>
            <person name="Shapiro H."/>
            <person name="Pangilinan J."/>
            <person name="Lindquist E."/>
            <person name="Lamers C."/>
            <person name="Grigoriev I.V."/>
            <person name="Geiser D.M."/>
            <person name="Covert S.F."/>
            <person name="Temporini E."/>
            <person name="Vanetten H.D."/>
        </authorList>
    </citation>
    <scope>NUCLEOTIDE SEQUENCE [LARGE SCALE GENOMIC DNA]</scope>
    <source>
        <strain evidence="3">ATCC MYA-4622 / CBS 123669 / FGSC 9596 / NRRL 45880 / 77-13-4</strain>
    </source>
</reference>
<dbReference type="eggNOG" id="ENOG502SD2N">
    <property type="taxonomic scope" value="Eukaryota"/>
</dbReference>
<protein>
    <submittedName>
        <fullName evidence="2">Uncharacterized protein</fullName>
    </submittedName>
</protein>
<dbReference type="GeneID" id="9674506"/>
<dbReference type="HOGENOM" id="CLU_008309_0_0_1"/>
<feature type="compositionally biased region" description="Polar residues" evidence="1">
    <location>
        <begin position="683"/>
        <end position="700"/>
    </location>
</feature>
<dbReference type="KEGG" id="nhe:NECHADRAFT_74988"/>
<dbReference type="AlphaFoldDB" id="C7YHJ0"/>
<feature type="region of interest" description="Disordered" evidence="1">
    <location>
        <begin position="321"/>
        <end position="363"/>
    </location>
</feature>
<dbReference type="RefSeq" id="XP_003054361.1">
    <property type="nucleotide sequence ID" value="XM_003054315.1"/>
</dbReference>
<proteinExistence type="predicted"/>
<feature type="compositionally biased region" description="Polar residues" evidence="1">
    <location>
        <begin position="592"/>
        <end position="610"/>
    </location>
</feature>
<keyword evidence="3" id="KW-1185">Reference proteome</keyword>
<accession>C7YHJ0</accession>
<evidence type="ECO:0000313" key="2">
    <source>
        <dbReference type="EMBL" id="EEU48648.1"/>
    </source>
</evidence>
<dbReference type="Proteomes" id="UP000005206">
    <property type="component" value="Chromosome 1"/>
</dbReference>
<feature type="region of interest" description="Disordered" evidence="1">
    <location>
        <begin position="642"/>
        <end position="707"/>
    </location>
</feature>
<evidence type="ECO:0000313" key="3">
    <source>
        <dbReference type="Proteomes" id="UP000005206"/>
    </source>
</evidence>
<dbReference type="InParanoid" id="C7YHJ0"/>
<dbReference type="VEuPathDB" id="FungiDB:NECHADRAFT_74988"/>
<dbReference type="STRING" id="660122.C7YHJ0"/>
<gene>
    <name evidence="2" type="ORF">NECHADRAFT_74988</name>
</gene>
<feature type="region of interest" description="Disordered" evidence="1">
    <location>
        <begin position="590"/>
        <end position="612"/>
    </location>
</feature>
<evidence type="ECO:0000256" key="1">
    <source>
        <dbReference type="SAM" id="MobiDB-lite"/>
    </source>
</evidence>